<accession>A0A7C1FIY5</accession>
<reference evidence="1" key="1">
    <citation type="journal article" date="2020" name="mSystems">
        <title>Genome- and Community-Level Interaction Insights into Carbon Utilization and Element Cycling Functions of Hydrothermarchaeota in Hydrothermal Sediment.</title>
        <authorList>
            <person name="Zhou Z."/>
            <person name="Liu Y."/>
            <person name="Xu W."/>
            <person name="Pan J."/>
            <person name="Luo Z.H."/>
            <person name="Li M."/>
        </authorList>
    </citation>
    <scope>NUCLEOTIDE SEQUENCE [LARGE SCALE GENOMIC DNA]</scope>
    <source>
        <strain evidence="1">SpSt-289</strain>
    </source>
</reference>
<gene>
    <name evidence="1" type="ORF">ENQ20_20920</name>
</gene>
<dbReference type="EMBL" id="DSMG01000210">
    <property type="protein sequence ID" value="HDX33919.1"/>
    <property type="molecule type" value="Genomic_DNA"/>
</dbReference>
<dbReference type="AlphaFoldDB" id="A0A7C1FIY5"/>
<proteinExistence type="predicted"/>
<comment type="caution">
    <text evidence="1">The sequence shown here is derived from an EMBL/GenBank/DDBJ whole genome shotgun (WGS) entry which is preliminary data.</text>
</comment>
<protein>
    <submittedName>
        <fullName evidence="1">Uncharacterized protein</fullName>
    </submittedName>
</protein>
<organism evidence="1">
    <name type="scientific">Caldilinea aerophila</name>
    <dbReference type="NCBI Taxonomy" id="133453"/>
    <lineage>
        <taxon>Bacteria</taxon>
        <taxon>Bacillati</taxon>
        <taxon>Chloroflexota</taxon>
        <taxon>Caldilineae</taxon>
        <taxon>Caldilineales</taxon>
        <taxon>Caldilineaceae</taxon>
        <taxon>Caldilinea</taxon>
    </lineage>
</organism>
<name>A0A7C1FIY5_9CHLR</name>
<sequence length="90" mass="10281">MKERIKPLAWMWGVDGEVYGLSIDTETKKLRWFANAGCLCDWDDSEVDQTPVQFLERGVPGRIAEPDIETLHEIRRAVVALVHPRGFAEN</sequence>
<evidence type="ECO:0000313" key="1">
    <source>
        <dbReference type="EMBL" id="HDX33919.1"/>
    </source>
</evidence>